<sequence length="295" mass="33155">MCRFILYRGAETLMYPLLYDAENGLVAQSKNAQKRKKPLNADGFGLGWYTGHGDPEPATFVNVDPAWSNRNLAMIAGKVPTRHFFAHVRDASVGMPVSQANCHPFSFGRYLFMHNGRLDRFDSFKRALQKELSDEAFGLIEGNTDSEHAFALFMDTLGFKTECTPQQMEQALLHTIEKIMWLRQRAGADTNAFINFAVSDGEHMLATRFNSDHSVQPASLFMAHGVTICNQDGFKLKRAKAGETAAAMICSEPLTAQKSLWQKVERNHLVRSLPDGSLEQVPLALPQQADLRRYW</sequence>
<dbReference type="AlphaFoldDB" id="E1STY7"/>
<dbReference type="OrthoDB" id="9804310at2"/>
<dbReference type="GO" id="GO:0061672">
    <property type="term" value="C:glutathione hydrolase complex"/>
    <property type="evidence" value="ECO:0007669"/>
    <property type="project" value="TreeGrafter"/>
</dbReference>
<dbReference type="PANTHER" id="PTHR43187">
    <property type="entry name" value="GLUTAMINE AMIDOTRANSFERASE DUG3-RELATED"/>
    <property type="match status" value="1"/>
</dbReference>
<dbReference type="Proteomes" id="UP000006683">
    <property type="component" value="Chromosome"/>
</dbReference>
<dbReference type="EMBL" id="CP002209">
    <property type="protein sequence ID" value="ADN77231.1"/>
    <property type="molecule type" value="Genomic_DNA"/>
</dbReference>
<dbReference type="GO" id="GO:0005737">
    <property type="term" value="C:cytoplasm"/>
    <property type="evidence" value="ECO:0007669"/>
    <property type="project" value="TreeGrafter"/>
</dbReference>
<accession>E1STY7</accession>
<evidence type="ECO:0000256" key="1">
    <source>
        <dbReference type="ARBA" id="ARBA00022962"/>
    </source>
</evidence>
<keyword evidence="3" id="KW-0808">Transferase</keyword>
<dbReference type="GO" id="GO:0006751">
    <property type="term" value="P:glutathione catabolic process"/>
    <property type="evidence" value="ECO:0007669"/>
    <property type="project" value="TreeGrafter"/>
</dbReference>
<reference evidence="3 4" key="1">
    <citation type="journal article" date="2010" name="Stand. Genomic Sci.">
        <title>Complete genome sequence of Ferrimonas balearica type strain (PAT).</title>
        <authorList>
            <person name="Nolan M."/>
            <person name="Sikorski J."/>
            <person name="Davenport K."/>
            <person name="Lucas S."/>
            <person name="Glavina Del Rio T."/>
            <person name="Tice H."/>
            <person name="Cheng J."/>
            <person name="Goodwin L."/>
            <person name="Pitluck S."/>
            <person name="Liolios K."/>
            <person name="Ivanova N."/>
            <person name="Mavromatis K."/>
            <person name="Ovchinnikova G."/>
            <person name="Pati A."/>
            <person name="Chen A."/>
            <person name="Palaniappan K."/>
            <person name="Land M."/>
            <person name="Hauser L."/>
            <person name="Chang Y."/>
            <person name="Jeffries C."/>
            <person name="Tapia R."/>
            <person name="Brettin T."/>
            <person name="Detter J."/>
            <person name="Han C."/>
            <person name="Yasawong M."/>
            <person name="Rohde M."/>
            <person name="Tindall B."/>
            <person name="Goker M."/>
            <person name="Woyke T."/>
            <person name="Bristow J."/>
            <person name="Eisen J."/>
            <person name="Markowitz V."/>
            <person name="Hugenholtz P."/>
            <person name="Kyrpides N."/>
            <person name="Klenk H."/>
            <person name="Lapidus A."/>
        </authorList>
    </citation>
    <scope>NUCLEOTIDE SEQUENCE [LARGE SCALE GENOMIC DNA]</scope>
    <source>
        <strain evidence="4">DSM 9799 / CCM 4581 / KCTC 23876 / PAT</strain>
    </source>
</reference>
<dbReference type="InterPro" id="IPR029055">
    <property type="entry name" value="Ntn_hydrolases_N"/>
</dbReference>
<proteinExistence type="predicted"/>
<evidence type="ECO:0000259" key="2">
    <source>
        <dbReference type="PROSITE" id="PS51278"/>
    </source>
</evidence>
<dbReference type="eggNOG" id="COG0121">
    <property type="taxonomic scope" value="Bacteria"/>
</dbReference>
<protein>
    <submittedName>
        <fullName evidence="3">Glutamine amidotransferase</fullName>
    </submittedName>
</protein>
<dbReference type="Gene3D" id="3.60.20.10">
    <property type="entry name" value="Glutamine Phosphoribosylpyrophosphate, subunit 1, domain 1"/>
    <property type="match status" value="1"/>
</dbReference>
<evidence type="ECO:0000313" key="4">
    <source>
        <dbReference type="Proteomes" id="UP000006683"/>
    </source>
</evidence>
<evidence type="ECO:0000313" key="3">
    <source>
        <dbReference type="EMBL" id="ADN77231.1"/>
    </source>
</evidence>
<dbReference type="SUPFAM" id="SSF56235">
    <property type="entry name" value="N-terminal nucleophile aminohydrolases (Ntn hydrolases)"/>
    <property type="match status" value="1"/>
</dbReference>
<feature type="domain" description="Glutamine amidotransferase type-2" evidence="2">
    <location>
        <begin position="2"/>
        <end position="284"/>
    </location>
</feature>
<keyword evidence="1 3" id="KW-0315">Glutamine amidotransferase</keyword>
<dbReference type="InterPro" id="IPR017932">
    <property type="entry name" value="GATase_2_dom"/>
</dbReference>
<name>E1STY7_FERBD</name>
<dbReference type="STRING" id="550540.Fbal_3031"/>
<gene>
    <name evidence="3" type="ordered locus">Fbal_3031</name>
</gene>
<dbReference type="PANTHER" id="PTHR43187:SF1">
    <property type="entry name" value="GLUTAMINE AMIDOTRANSFERASE DUG3-RELATED"/>
    <property type="match status" value="1"/>
</dbReference>
<dbReference type="CDD" id="cd01908">
    <property type="entry name" value="YafJ"/>
    <property type="match status" value="1"/>
</dbReference>
<dbReference type="InterPro" id="IPR026869">
    <property type="entry name" value="EgtC-like"/>
</dbReference>
<dbReference type="InterPro" id="IPR052373">
    <property type="entry name" value="Gamma-glu_amide_hydrolase"/>
</dbReference>
<keyword evidence="4" id="KW-1185">Reference proteome</keyword>
<organism evidence="3 4">
    <name type="scientific">Ferrimonas balearica (strain DSM 9799 / CCM 4581 / KCTC 23876 / PAT)</name>
    <dbReference type="NCBI Taxonomy" id="550540"/>
    <lineage>
        <taxon>Bacteria</taxon>
        <taxon>Pseudomonadati</taxon>
        <taxon>Pseudomonadota</taxon>
        <taxon>Gammaproteobacteria</taxon>
        <taxon>Alteromonadales</taxon>
        <taxon>Ferrimonadaceae</taxon>
        <taxon>Ferrimonas</taxon>
    </lineage>
</organism>
<dbReference type="PROSITE" id="PS51278">
    <property type="entry name" value="GATASE_TYPE_2"/>
    <property type="match status" value="1"/>
</dbReference>
<dbReference type="GeneID" id="67183254"/>
<dbReference type="KEGG" id="fbl:Fbal_3031"/>
<dbReference type="HOGENOM" id="CLU_042555_4_0_6"/>
<dbReference type="GO" id="GO:0008242">
    <property type="term" value="F:omega peptidase activity"/>
    <property type="evidence" value="ECO:0007669"/>
    <property type="project" value="TreeGrafter"/>
</dbReference>
<dbReference type="RefSeq" id="WP_013346537.1">
    <property type="nucleotide sequence ID" value="NC_014541.1"/>
</dbReference>
<dbReference type="GO" id="GO:0016740">
    <property type="term" value="F:transferase activity"/>
    <property type="evidence" value="ECO:0007669"/>
    <property type="project" value="UniProtKB-KW"/>
</dbReference>
<dbReference type="Pfam" id="PF13230">
    <property type="entry name" value="GATase_4"/>
    <property type="match status" value="1"/>
</dbReference>